<dbReference type="PANTHER" id="PTHR23155:SF1114">
    <property type="entry name" value="OS02G0475500 PROTEIN"/>
    <property type="match status" value="1"/>
</dbReference>
<dbReference type="InterPro" id="IPR044974">
    <property type="entry name" value="Disease_R_plants"/>
</dbReference>
<gene>
    <name evidence="1" type="ORF">QYE76_016154</name>
</gene>
<dbReference type="EMBL" id="JAUUTY010000001">
    <property type="protein sequence ID" value="KAK1699457.1"/>
    <property type="molecule type" value="Genomic_DNA"/>
</dbReference>
<dbReference type="GO" id="GO:0098542">
    <property type="term" value="P:defense response to other organism"/>
    <property type="evidence" value="ECO:0007669"/>
    <property type="project" value="TreeGrafter"/>
</dbReference>
<proteinExistence type="predicted"/>
<dbReference type="PANTHER" id="PTHR23155">
    <property type="entry name" value="DISEASE RESISTANCE PROTEIN RP"/>
    <property type="match status" value="1"/>
</dbReference>
<sequence length="137" mass="15948">MIGRFLATKPNTAIEWRTINDRISAEQEINPELRTINTVLMRSYDGLPYYLKSAFLYLSIFPEDCKIRLDRLVRRWIAEGYSRDMHGITEQLVFRTITDLRKLQNLHAALSIVPHTGCYYGRPITVKGEDAVLDMEK</sequence>
<reference evidence="1" key="1">
    <citation type="submission" date="2023-07" db="EMBL/GenBank/DDBJ databases">
        <title>A chromosome-level genome assembly of Lolium multiflorum.</title>
        <authorList>
            <person name="Chen Y."/>
            <person name="Copetti D."/>
            <person name="Kolliker R."/>
            <person name="Studer B."/>
        </authorList>
    </citation>
    <scope>NUCLEOTIDE SEQUENCE</scope>
    <source>
        <strain evidence="1">02402/16</strain>
        <tissue evidence="1">Leaf</tissue>
    </source>
</reference>
<evidence type="ECO:0000313" key="2">
    <source>
        <dbReference type="Proteomes" id="UP001231189"/>
    </source>
</evidence>
<evidence type="ECO:0000313" key="1">
    <source>
        <dbReference type="EMBL" id="KAK1699457.1"/>
    </source>
</evidence>
<comment type="caution">
    <text evidence="1">The sequence shown here is derived from an EMBL/GenBank/DDBJ whole genome shotgun (WGS) entry which is preliminary data.</text>
</comment>
<dbReference type="Gene3D" id="1.10.10.10">
    <property type="entry name" value="Winged helix-like DNA-binding domain superfamily/Winged helix DNA-binding domain"/>
    <property type="match status" value="1"/>
</dbReference>
<dbReference type="InterPro" id="IPR036388">
    <property type="entry name" value="WH-like_DNA-bd_sf"/>
</dbReference>
<organism evidence="1 2">
    <name type="scientific">Lolium multiflorum</name>
    <name type="common">Italian ryegrass</name>
    <name type="synonym">Lolium perenne subsp. multiflorum</name>
    <dbReference type="NCBI Taxonomy" id="4521"/>
    <lineage>
        <taxon>Eukaryota</taxon>
        <taxon>Viridiplantae</taxon>
        <taxon>Streptophyta</taxon>
        <taxon>Embryophyta</taxon>
        <taxon>Tracheophyta</taxon>
        <taxon>Spermatophyta</taxon>
        <taxon>Magnoliopsida</taxon>
        <taxon>Liliopsida</taxon>
        <taxon>Poales</taxon>
        <taxon>Poaceae</taxon>
        <taxon>BOP clade</taxon>
        <taxon>Pooideae</taxon>
        <taxon>Poodae</taxon>
        <taxon>Poeae</taxon>
        <taxon>Poeae Chloroplast Group 2 (Poeae type)</taxon>
        <taxon>Loliodinae</taxon>
        <taxon>Loliinae</taxon>
        <taxon>Lolium</taxon>
    </lineage>
</organism>
<keyword evidence="2" id="KW-1185">Reference proteome</keyword>
<name>A0AAD8U665_LOLMU</name>
<dbReference type="AlphaFoldDB" id="A0AAD8U665"/>
<accession>A0AAD8U665</accession>
<dbReference type="Proteomes" id="UP001231189">
    <property type="component" value="Unassembled WGS sequence"/>
</dbReference>
<protein>
    <submittedName>
        <fullName evidence="1">Uncharacterized protein</fullName>
    </submittedName>
</protein>